<dbReference type="InterPro" id="IPR045093">
    <property type="entry name" value="Cullin"/>
</dbReference>
<keyword evidence="7" id="KW-1185">Reference proteome</keyword>
<dbReference type="InterPro" id="IPR036317">
    <property type="entry name" value="Cullin_homology_sf"/>
</dbReference>
<feature type="region of interest" description="Disordered" evidence="4">
    <location>
        <begin position="191"/>
        <end position="216"/>
    </location>
</feature>
<dbReference type="Proteomes" id="UP001497600">
    <property type="component" value="Chromosome B"/>
</dbReference>
<evidence type="ECO:0000259" key="5">
    <source>
        <dbReference type="PROSITE" id="PS50069"/>
    </source>
</evidence>
<gene>
    <name evidence="6" type="ORF">CAAN4_B07448</name>
</gene>
<dbReference type="Pfam" id="PF26557">
    <property type="entry name" value="Cullin_AB"/>
    <property type="match status" value="1"/>
</dbReference>
<evidence type="ECO:0000256" key="1">
    <source>
        <dbReference type="ARBA" id="ARBA00006019"/>
    </source>
</evidence>
<dbReference type="Gene3D" id="3.30.230.130">
    <property type="entry name" value="Cullin, Chain C, Domain 2"/>
    <property type="match status" value="1"/>
</dbReference>
<dbReference type="SMART" id="SM00884">
    <property type="entry name" value="Cullin_Nedd8"/>
    <property type="match status" value="1"/>
</dbReference>
<feature type="compositionally biased region" description="Basic residues" evidence="4">
    <location>
        <begin position="19"/>
        <end position="28"/>
    </location>
</feature>
<dbReference type="SUPFAM" id="SSF74788">
    <property type="entry name" value="Cullin repeat-like"/>
    <property type="match status" value="1"/>
</dbReference>
<evidence type="ECO:0000313" key="6">
    <source>
        <dbReference type="EMBL" id="CAK7896929.1"/>
    </source>
</evidence>
<dbReference type="Pfam" id="PF00888">
    <property type="entry name" value="Cullin"/>
    <property type="match status" value="1"/>
</dbReference>
<dbReference type="InterPro" id="IPR059120">
    <property type="entry name" value="Cullin-like_AB"/>
</dbReference>
<accession>A0ABP0E7T6</accession>
<protein>
    <recommendedName>
        <fullName evidence="5">Cullin family profile domain-containing protein</fullName>
    </recommendedName>
</protein>
<proteinExistence type="inferred from homology"/>
<name>A0ABP0E7T6_9ASCO</name>
<feature type="region of interest" description="Disordered" evidence="4">
    <location>
        <begin position="1"/>
        <end position="33"/>
    </location>
</feature>
<dbReference type="Gene3D" id="1.10.10.10">
    <property type="entry name" value="Winged helix-like DNA-binding domain superfamily/Winged helix DNA-binding domain"/>
    <property type="match status" value="1"/>
</dbReference>
<dbReference type="InterPro" id="IPR001373">
    <property type="entry name" value="Cullin_N"/>
</dbReference>
<evidence type="ECO:0000256" key="4">
    <source>
        <dbReference type="SAM" id="MobiDB-lite"/>
    </source>
</evidence>
<dbReference type="InterPro" id="IPR019559">
    <property type="entry name" value="Cullin_neddylation_domain"/>
</dbReference>
<feature type="domain" description="Cullin family profile" evidence="5">
    <location>
        <begin position="465"/>
        <end position="688"/>
    </location>
</feature>
<dbReference type="InterPro" id="IPR016159">
    <property type="entry name" value="Cullin_repeat-like_dom_sf"/>
</dbReference>
<sequence length="810" mass="93114">MNVLDLGTPSPGKFTSSHLSRKRVHKPKSKSELKVPQRVIDQVEGSKAEIVDAMKLILTGKPLSHSYEWYYKSIETLCRFRPMEQSYLSQELFKRLKHHYYNEVNPGITAAMAQVETQASRDDYISASTDYLQIFSKWSDILKKLTKIFLYLDRSYLKQHPSKKMIHEFGLTMLVDDLLSANRDEDYGMEVDEEAGGENSDKTSNSSSVSSSKLSTPVVSLSPPALHSHMSNLFKIANELLRTTREEMFIGSTYTAAQKLISNLVTLNFNNQIRLKDIWLDKSLIHHSRLAKNCLSIPSEYYESCERYISREISFMKECGESLPMRQEFTNKVIWIWIFKNVNSVLKMILPYIIGSKELTSIYRLCVDAEELYKISACQTLYYEWGQFVYNDVESILLKDKNSYNKSSGNVNISIISQVVCEIGKYQSIYKMNPELNIKFEFESRNAISRVLNSPQLNGFIINQLCKHCDLYFKKPSIIENETILTSSPTEDILSVFKLITNKRAFLSMYKRDLSRRLLFNKSQFLERETELVESMCAIVGDDDEGLTAMLNDINLKSDTTSTRTTPDGIEFTPLILGAKHWPEFPKSMAAELILPSILQDKIDIFADQYKTDRNKNRKLDWSFYAFHQLVITGNFPLGAKELVVNLLQAAIVMLFNEEDVDQLNAEQVAEKLGADKKLIMNGLGSLSTEKYTILKKSGPYYSFNNEFTDKAQRIKIPLVKAAKEVQNKEQLEMDTKQISRERTHEYRAIIVKTMKELKEIAHNDLLTIIVPKLEQTGPFLIAELKTNIEFLIDNEFVKRKDGNILVYIP</sequence>
<dbReference type="Pfam" id="PF10557">
    <property type="entry name" value="Cullin_Nedd8"/>
    <property type="match status" value="1"/>
</dbReference>
<dbReference type="Gene3D" id="1.20.1310.10">
    <property type="entry name" value="Cullin Repeats"/>
    <property type="match status" value="2"/>
</dbReference>
<dbReference type="SUPFAM" id="SSF46785">
    <property type="entry name" value="Winged helix' DNA-binding domain"/>
    <property type="match status" value="1"/>
</dbReference>
<evidence type="ECO:0000256" key="2">
    <source>
        <dbReference type="PROSITE-ProRule" id="PRU00330"/>
    </source>
</evidence>
<dbReference type="EMBL" id="OZ004254">
    <property type="protein sequence ID" value="CAK7896929.1"/>
    <property type="molecule type" value="Genomic_DNA"/>
</dbReference>
<dbReference type="InterPro" id="IPR036390">
    <property type="entry name" value="WH_DNA-bd_sf"/>
</dbReference>
<comment type="similarity">
    <text evidence="1 2 3">Belongs to the cullin family.</text>
</comment>
<dbReference type="InterPro" id="IPR036388">
    <property type="entry name" value="WH-like_DNA-bd_sf"/>
</dbReference>
<dbReference type="SUPFAM" id="SSF75632">
    <property type="entry name" value="Cullin homology domain"/>
    <property type="match status" value="1"/>
</dbReference>
<reference evidence="6 7" key="1">
    <citation type="submission" date="2024-01" db="EMBL/GenBank/DDBJ databases">
        <authorList>
            <consortium name="Genoscope - CEA"/>
            <person name="William W."/>
        </authorList>
    </citation>
    <scope>NUCLEOTIDE SEQUENCE [LARGE SCALE GENOMIC DNA]</scope>
    <source>
        <strain evidence="6 7">29B2s-10</strain>
    </source>
</reference>
<dbReference type="InterPro" id="IPR016158">
    <property type="entry name" value="Cullin_homology"/>
</dbReference>
<evidence type="ECO:0000256" key="3">
    <source>
        <dbReference type="RuleBase" id="RU003829"/>
    </source>
</evidence>
<feature type="compositionally biased region" description="Low complexity" evidence="4">
    <location>
        <begin position="202"/>
        <end position="216"/>
    </location>
</feature>
<dbReference type="PANTHER" id="PTHR11932">
    <property type="entry name" value="CULLIN"/>
    <property type="match status" value="1"/>
</dbReference>
<organism evidence="6 7">
    <name type="scientific">[Candida] anglica</name>
    <dbReference type="NCBI Taxonomy" id="148631"/>
    <lineage>
        <taxon>Eukaryota</taxon>
        <taxon>Fungi</taxon>
        <taxon>Dikarya</taxon>
        <taxon>Ascomycota</taxon>
        <taxon>Saccharomycotina</taxon>
        <taxon>Pichiomycetes</taxon>
        <taxon>Debaryomycetaceae</taxon>
        <taxon>Kurtzmaniella</taxon>
    </lineage>
</organism>
<dbReference type="PROSITE" id="PS50069">
    <property type="entry name" value="CULLIN_2"/>
    <property type="match status" value="1"/>
</dbReference>
<evidence type="ECO:0000313" key="7">
    <source>
        <dbReference type="Proteomes" id="UP001497600"/>
    </source>
</evidence>
<dbReference type="SMART" id="SM00182">
    <property type="entry name" value="CULLIN"/>
    <property type="match status" value="1"/>
</dbReference>